<accession>A0A1M5WQX7</accession>
<name>A0A1M5WQX7_9CLOT</name>
<organism evidence="1 2">
    <name type="scientific">Clostridium grantii DSM 8605</name>
    <dbReference type="NCBI Taxonomy" id="1121316"/>
    <lineage>
        <taxon>Bacteria</taxon>
        <taxon>Bacillati</taxon>
        <taxon>Bacillota</taxon>
        <taxon>Clostridia</taxon>
        <taxon>Eubacteriales</taxon>
        <taxon>Clostridiaceae</taxon>
        <taxon>Clostridium</taxon>
    </lineage>
</organism>
<dbReference type="Proteomes" id="UP000184447">
    <property type="component" value="Unassembled WGS sequence"/>
</dbReference>
<proteinExistence type="predicted"/>
<dbReference type="EMBL" id="FQXM01000019">
    <property type="protein sequence ID" value="SHH89891.1"/>
    <property type="molecule type" value="Genomic_DNA"/>
</dbReference>
<reference evidence="1 2" key="1">
    <citation type="submission" date="2016-11" db="EMBL/GenBank/DDBJ databases">
        <authorList>
            <person name="Jaros S."/>
            <person name="Januszkiewicz K."/>
            <person name="Wedrychowicz H."/>
        </authorList>
    </citation>
    <scope>NUCLEOTIDE SEQUENCE [LARGE SCALE GENOMIC DNA]</scope>
    <source>
        <strain evidence="1 2">DSM 8605</strain>
    </source>
</reference>
<dbReference type="STRING" id="1121316.SAMN02745207_03065"/>
<keyword evidence="2" id="KW-1185">Reference proteome</keyword>
<protein>
    <submittedName>
        <fullName evidence="1">Ribosome biogenesis GTPase</fullName>
    </submittedName>
</protein>
<evidence type="ECO:0000313" key="1">
    <source>
        <dbReference type="EMBL" id="SHH89891.1"/>
    </source>
</evidence>
<evidence type="ECO:0000313" key="2">
    <source>
        <dbReference type="Proteomes" id="UP000184447"/>
    </source>
</evidence>
<sequence length="52" mass="5812">MVLGRVVIQNRGSYNVVTEEKEEVLAVVSGKIMNDNFEKGEYPAVGDWIVID</sequence>
<gene>
    <name evidence="1" type="ORF">SAMN02745207_03065</name>
</gene>
<dbReference type="AlphaFoldDB" id="A0A1M5WQX7"/>